<evidence type="ECO:0000313" key="8">
    <source>
        <dbReference type="EMBL" id="GAA2794125.1"/>
    </source>
</evidence>
<dbReference type="InterPro" id="IPR036259">
    <property type="entry name" value="MFS_trans_sf"/>
</dbReference>
<dbReference type="PROSITE" id="PS50850">
    <property type="entry name" value="MFS"/>
    <property type="match status" value="1"/>
</dbReference>
<gene>
    <name evidence="8" type="ORF">GCM10010470_31280</name>
</gene>
<comment type="subcellular location">
    <subcellularLocation>
        <location evidence="1">Cell membrane</location>
        <topology evidence="1">Multi-pass membrane protein</topology>
    </subcellularLocation>
</comment>
<feature type="transmembrane region" description="Helical" evidence="6">
    <location>
        <begin position="158"/>
        <end position="180"/>
    </location>
</feature>
<dbReference type="Pfam" id="PF07690">
    <property type="entry name" value="MFS_1"/>
    <property type="match status" value="1"/>
</dbReference>
<keyword evidence="2" id="KW-1003">Cell membrane</keyword>
<evidence type="ECO:0000256" key="5">
    <source>
        <dbReference type="ARBA" id="ARBA00023136"/>
    </source>
</evidence>
<feature type="transmembrane region" description="Helical" evidence="6">
    <location>
        <begin position="42"/>
        <end position="63"/>
    </location>
</feature>
<keyword evidence="9" id="KW-1185">Reference proteome</keyword>
<keyword evidence="3 6" id="KW-0812">Transmembrane</keyword>
<dbReference type="Proteomes" id="UP001500979">
    <property type="component" value="Unassembled WGS sequence"/>
</dbReference>
<evidence type="ECO:0000256" key="6">
    <source>
        <dbReference type="SAM" id="Phobius"/>
    </source>
</evidence>
<sequence length="386" mass="39136">MPLAIFVLGLTVFCVGTTEFVISGLLPLLAADFQVSVPTAGLLISGYALGVVVGGPLLTLALLRVRRKAALLLLLGLFLLGQTLGALAPTYPVLMFARVVTALAQGAFFGIGSVVAVGLAGPERRGRALAIMFGGLTLANVLGVPIGTFLGQQWGWRASFWVIDALALAGLIGVLVLVPAQPRPRGTGVRAEFASFANPRVWTALAVTALSQAGLFALVSYLAPLLTEVSGFGPAMVPVLQLLFGLGCLAGTAIGGRFADAHLRPNLVVGLAGLTIVLGGLTITSGDRITAAITLVLLGVAAFAINPALQALVMIEAADAPTLATTTNTSAFNVGNTIGPWAGGLVINAGFGFAAPAWVGALFAAGALAVVCVDVRLGRQDRALAG</sequence>
<dbReference type="EMBL" id="BAAAUX010000014">
    <property type="protein sequence ID" value="GAA2794125.1"/>
    <property type="molecule type" value="Genomic_DNA"/>
</dbReference>
<protein>
    <submittedName>
        <fullName evidence="8">MFS transporter</fullName>
    </submittedName>
</protein>
<evidence type="ECO:0000259" key="7">
    <source>
        <dbReference type="PROSITE" id="PS50850"/>
    </source>
</evidence>
<comment type="caution">
    <text evidence="8">The sequence shown here is derived from an EMBL/GenBank/DDBJ whole genome shotgun (WGS) entry which is preliminary data.</text>
</comment>
<dbReference type="RefSeq" id="WP_344680401.1">
    <property type="nucleotide sequence ID" value="NZ_BAAAUX010000014.1"/>
</dbReference>
<feature type="transmembrane region" description="Helical" evidence="6">
    <location>
        <begin position="266"/>
        <end position="283"/>
    </location>
</feature>
<evidence type="ECO:0000256" key="3">
    <source>
        <dbReference type="ARBA" id="ARBA00022692"/>
    </source>
</evidence>
<proteinExistence type="predicted"/>
<reference evidence="8 9" key="1">
    <citation type="journal article" date="2019" name="Int. J. Syst. Evol. Microbiol.">
        <title>The Global Catalogue of Microorganisms (GCM) 10K type strain sequencing project: providing services to taxonomists for standard genome sequencing and annotation.</title>
        <authorList>
            <consortium name="The Broad Institute Genomics Platform"/>
            <consortium name="The Broad Institute Genome Sequencing Center for Infectious Disease"/>
            <person name="Wu L."/>
            <person name="Ma J."/>
        </authorList>
    </citation>
    <scope>NUCLEOTIDE SEQUENCE [LARGE SCALE GENOMIC DNA]</scope>
    <source>
        <strain evidence="8 9">JCM 9383</strain>
    </source>
</reference>
<keyword evidence="4 6" id="KW-1133">Transmembrane helix</keyword>
<feature type="transmembrane region" description="Helical" evidence="6">
    <location>
        <begin position="235"/>
        <end position="254"/>
    </location>
</feature>
<dbReference type="NCBIfam" id="NF033135">
    <property type="entry name" value="cmx_cmrA"/>
    <property type="match status" value="1"/>
</dbReference>
<dbReference type="InterPro" id="IPR020846">
    <property type="entry name" value="MFS_dom"/>
</dbReference>
<keyword evidence="5 6" id="KW-0472">Membrane</keyword>
<feature type="transmembrane region" description="Helical" evidence="6">
    <location>
        <begin position="357"/>
        <end position="377"/>
    </location>
</feature>
<accession>A0ABN3VDE2</accession>
<name>A0ABN3VDE2_9PSEU</name>
<feature type="transmembrane region" description="Helical" evidence="6">
    <location>
        <begin position="128"/>
        <end position="146"/>
    </location>
</feature>
<dbReference type="SUPFAM" id="SSF103473">
    <property type="entry name" value="MFS general substrate transporter"/>
    <property type="match status" value="1"/>
</dbReference>
<organism evidence="8 9">
    <name type="scientific">Saccharopolyspora taberi</name>
    <dbReference type="NCBI Taxonomy" id="60895"/>
    <lineage>
        <taxon>Bacteria</taxon>
        <taxon>Bacillati</taxon>
        <taxon>Actinomycetota</taxon>
        <taxon>Actinomycetes</taxon>
        <taxon>Pseudonocardiales</taxon>
        <taxon>Pseudonocardiaceae</taxon>
        <taxon>Saccharopolyspora</taxon>
    </lineage>
</organism>
<dbReference type="PANTHER" id="PTHR43124">
    <property type="entry name" value="PURINE EFFLUX PUMP PBUE"/>
    <property type="match status" value="1"/>
</dbReference>
<dbReference type="Gene3D" id="1.20.1250.20">
    <property type="entry name" value="MFS general substrate transporter like domains"/>
    <property type="match status" value="2"/>
</dbReference>
<feature type="transmembrane region" description="Helical" evidence="6">
    <location>
        <begin position="70"/>
        <end position="89"/>
    </location>
</feature>
<dbReference type="InterPro" id="IPR050189">
    <property type="entry name" value="MFS_Efflux_Transporters"/>
</dbReference>
<evidence type="ECO:0000256" key="4">
    <source>
        <dbReference type="ARBA" id="ARBA00022989"/>
    </source>
</evidence>
<dbReference type="CDD" id="cd17324">
    <property type="entry name" value="MFS_NepI_like"/>
    <property type="match status" value="1"/>
</dbReference>
<dbReference type="InterPro" id="IPR011701">
    <property type="entry name" value="MFS"/>
</dbReference>
<evidence type="ECO:0000256" key="2">
    <source>
        <dbReference type="ARBA" id="ARBA00022475"/>
    </source>
</evidence>
<evidence type="ECO:0000256" key="1">
    <source>
        <dbReference type="ARBA" id="ARBA00004651"/>
    </source>
</evidence>
<evidence type="ECO:0000313" key="9">
    <source>
        <dbReference type="Proteomes" id="UP001500979"/>
    </source>
</evidence>
<feature type="transmembrane region" description="Helical" evidence="6">
    <location>
        <begin position="95"/>
        <end position="121"/>
    </location>
</feature>
<feature type="transmembrane region" description="Helical" evidence="6">
    <location>
        <begin position="330"/>
        <end position="351"/>
    </location>
</feature>
<feature type="transmembrane region" description="Helical" evidence="6">
    <location>
        <begin position="201"/>
        <end position="223"/>
    </location>
</feature>
<feature type="transmembrane region" description="Helical" evidence="6">
    <location>
        <begin position="289"/>
        <end position="309"/>
    </location>
</feature>
<dbReference type="PANTHER" id="PTHR43124:SF3">
    <property type="entry name" value="CHLORAMPHENICOL EFFLUX PUMP RV0191"/>
    <property type="match status" value="1"/>
</dbReference>
<feature type="domain" description="Major facilitator superfamily (MFS) profile" evidence="7">
    <location>
        <begin position="4"/>
        <end position="382"/>
    </location>
</feature>